<organism evidence="2 3">
    <name type="scientific">Treponema primitia (strain ATCC BAA-887 / DSM 12427 / ZAS-2)</name>
    <dbReference type="NCBI Taxonomy" id="545694"/>
    <lineage>
        <taxon>Bacteria</taxon>
        <taxon>Pseudomonadati</taxon>
        <taxon>Spirochaetota</taxon>
        <taxon>Spirochaetia</taxon>
        <taxon>Spirochaetales</taxon>
        <taxon>Treponemataceae</taxon>
        <taxon>Treponema</taxon>
    </lineage>
</organism>
<dbReference type="RefSeq" id="WP_015706997.1">
    <property type="nucleotide sequence ID" value="NC_015578.1"/>
</dbReference>
<dbReference type="AlphaFoldDB" id="F5YKU4"/>
<proteinExistence type="predicted"/>
<evidence type="ECO:0000313" key="2">
    <source>
        <dbReference type="EMBL" id="AEF84039.1"/>
    </source>
</evidence>
<dbReference type="Gene3D" id="3.40.50.1980">
    <property type="entry name" value="Nitrogenase molybdenum iron protein domain"/>
    <property type="match status" value="2"/>
</dbReference>
<sequence>MKHRKIIGVVAMVLLVTLAGGMVYAGGKRESDPSTAANTVTITDAAGRQLTISQPVERVVILDTGPFEVLAALGVLDRVVGNHKSLEGSPLYPELAGVPVVATNSEVNFELLAQLQPQVVISSVRAHGVVTDEEALSGFNIVDIKLNLRNPDLMKEEILLLGKVFDREEKAREIAAFYDQYESFITGKVRNIPAEKRPQVFVEYHAGDFKTGAPNSRFYQQVVLAGANNIAVDLVEEPQVDGEWVARMNPDFFIREASGFGYTVENTDSAKSIYGEIKNREALRRTNAIVNNQLYLVSIDIYSRPGYIVGVSYLAKWFYPDLFSDFNPEQVHREYMTLFHPGREFRGLWTYNE</sequence>
<dbReference type="OrthoDB" id="9787830at2"/>
<accession>F5YKU4</accession>
<reference evidence="3" key="1">
    <citation type="submission" date="2009-12" db="EMBL/GenBank/DDBJ databases">
        <title>Complete sequence of Treponema primitia strain ZAS-2.</title>
        <authorList>
            <person name="Tetu S.G."/>
            <person name="Matson E."/>
            <person name="Ren Q."/>
            <person name="Seshadri R."/>
            <person name="Elbourne L."/>
            <person name="Hassan K.A."/>
            <person name="Durkin A."/>
            <person name="Radune D."/>
            <person name="Mohamoud Y."/>
            <person name="Shay R."/>
            <person name="Jin S."/>
            <person name="Zhang X."/>
            <person name="Lucey K."/>
            <person name="Ballor N.R."/>
            <person name="Ottesen E."/>
            <person name="Rosenthal R."/>
            <person name="Allen A."/>
            <person name="Leadbetter J.R."/>
            <person name="Paulsen I.T."/>
        </authorList>
    </citation>
    <scope>NUCLEOTIDE SEQUENCE [LARGE SCALE GENOMIC DNA]</scope>
    <source>
        <strain evidence="3">ATCC BAA-887 / DSM 12427 / ZAS-2</strain>
    </source>
</reference>
<name>F5YKU4_TREPZ</name>
<dbReference type="PROSITE" id="PS50983">
    <property type="entry name" value="FE_B12_PBP"/>
    <property type="match status" value="1"/>
</dbReference>
<keyword evidence="3" id="KW-1185">Reference proteome</keyword>
<dbReference type="SUPFAM" id="SSF53807">
    <property type="entry name" value="Helical backbone' metal receptor"/>
    <property type="match status" value="1"/>
</dbReference>
<dbReference type="KEGG" id="tpi:TREPR_3277"/>
<dbReference type="HOGENOM" id="CLU_038034_2_0_12"/>
<feature type="domain" description="Fe/B12 periplasmic-binding" evidence="1">
    <location>
        <begin position="58"/>
        <end position="326"/>
    </location>
</feature>
<dbReference type="PANTHER" id="PTHR30535">
    <property type="entry name" value="VITAMIN B12-BINDING PROTEIN"/>
    <property type="match status" value="1"/>
</dbReference>
<gene>
    <name evidence="2" type="ordered locus">TREPR_3277</name>
</gene>
<reference evidence="2 3" key="2">
    <citation type="journal article" date="2011" name="ISME J.">
        <title>RNA-seq reveals cooperative metabolic interactions between two termite-gut spirochete species in co-culture.</title>
        <authorList>
            <person name="Rosenthal A.Z."/>
            <person name="Matson E.G."/>
            <person name="Eldar A."/>
            <person name="Leadbetter J.R."/>
        </authorList>
    </citation>
    <scope>NUCLEOTIDE SEQUENCE [LARGE SCALE GENOMIC DNA]</scope>
    <source>
        <strain evidence="3">ATCC BAA-887 / DSM 12427 / ZAS-2</strain>
    </source>
</reference>
<dbReference type="Proteomes" id="UP000009223">
    <property type="component" value="Chromosome"/>
</dbReference>
<dbReference type="InterPro" id="IPR002491">
    <property type="entry name" value="ABC_transptr_periplasmic_BD"/>
</dbReference>
<evidence type="ECO:0000313" key="3">
    <source>
        <dbReference type="Proteomes" id="UP000009223"/>
    </source>
</evidence>
<evidence type="ECO:0000259" key="1">
    <source>
        <dbReference type="PROSITE" id="PS50983"/>
    </source>
</evidence>
<dbReference type="PANTHER" id="PTHR30535:SF34">
    <property type="entry name" value="MOLYBDATE-BINDING PROTEIN MOLA"/>
    <property type="match status" value="1"/>
</dbReference>
<dbReference type="STRING" id="545694.TREPR_3277"/>
<dbReference type="Pfam" id="PF01497">
    <property type="entry name" value="Peripla_BP_2"/>
    <property type="match status" value="1"/>
</dbReference>
<dbReference type="InterPro" id="IPR050902">
    <property type="entry name" value="ABC_Transporter_SBP"/>
</dbReference>
<dbReference type="eggNOG" id="COG0614">
    <property type="taxonomic scope" value="Bacteria"/>
</dbReference>
<dbReference type="EMBL" id="CP001843">
    <property type="protein sequence ID" value="AEF84039.1"/>
    <property type="molecule type" value="Genomic_DNA"/>
</dbReference>
<protein>
    <submittedName>
        <fullName evidence="2">Periplasmic binding protein</fullName>
    </submittedName>
</protein>